<dbReference type="EMBL" id="NCKV01004471">
    <property type="protein sequence ID" value="RWS24734.1"/>
    <property type="molecule type" value="Genomic_DNA"/>
</dbReference>
<keyword evidence="16 18" id="KW-0407">Ion channel</keyword>
<keyword evidence="15" id="KW-1071">Ligand-gated ion channel</keyword>
<feature type="transmembrane region" description="Helical" evidence="18">
    <location>
        <begin position="274"/>
        <end position="295"/>
    </location>
</feature>
<evidence type="ECO:0000313" key="22">
    <source>
        <dbReference type="Proteomes" id="UP000288716"/>
    </source>
</evidence>
<gene>
    <name evidence="21" type="ORF">B4U80_10304</name>
</gene>
<comment type="subcellular location">
    <subcellularLocation>
        <location evidence="17">Postsynaptic cell membrane</location>
        <topology evidence="17">Multi-pass membrane protein</topology>
    </subcellularLocation>
</comment>
<dbReference type="CDD" id="cd19031">
    <property type="entry name" value="LGIC_ECD_nAChR_proto_alpha-like"/>
    <property type="match status" value="1"/>
</dbReference>
<evidence type="ECO:0000256" key="14">
    <source>
        <dbReference type="ARBA" id="ARBA00023257"/>
    </source>
</evidence>
<evidence type="ECO:0000256" key="8">
    <source>
        <dbReference type="ARBA" id="ARBA00023018"/>
    </source>
</evidence>
<keyword evidence="9 18" id="KW-0406">Ion transport</keyword>
<dbReference type="NCBIfam" id="TIGR00860">
    <property type="entry name" value="LIC"/>
    <property type="match status" value="1"/>
</dbReference>
<feature type="transmembrane region" description="Helical" evidence="18">
    <location>
        <begin position="209"/>
        <end position="232"/>
    </location>
</feature>
<dbReference type="Proteomes" id="UP000288716">
    <property type="component" value="Unassembled WGS sequence"/>
</dbReference>
<sequence>MSDYNRVVRPVMNNSDKVTVKLGLKLTQIIDLNLKNQIMTINVWVDQSWYDYKLKWDPDEYKGVDRLHIPADQIWLPDVTLYNNADGNYEITIMTKAIVRSDGLVTWKPPAIYKSACEIDVEFFPFDQQTCILKFGTWSYDGLQIDLKHKNQDGDSPDIPLGIDLSQFQLSVEWDVMNVPAKRREKFYTCCPNPYLDITFNITIRRKTLFYTVNLILPCVTISAMSMVVFYLPSDSGEKVSLSISLLVSLGVFFLVLADIIPPTSLTVPLLGRYILFTMVLVTLSIAATIAVLNVNFRSPCTHRMAPWVRKVFLQFLPKLFNMQRPAQEDKMTFSVSNTQGSEISKSLSPLIIDCGEKPITISSKIGHRRLSSGSISGEEFPPPPPPEALEAMSALEAHVAGSSDVSYAGENEASLIPCKVMMNGSPQYAFDQTVVDASIAEPIVSNKKWCEEFDRALLSIRFVAQHMENLDSFYEVEEDWKFVAMVLDRLFLWIFAIACVVGTAGIMMQAPSLYDDKEPIDILYSKIVPSRRLQ</sequence>
<dbReference type="Pfam" id="PF02932">
    <property type="entry name" value="Neur_chan_memb"/>
    <property type="match status" value="1"/>
</dbReference>
<dbReference type="AlphaFoldDB" id="A0A443SB85"/>
<comment type="caution">
    <text evidence="21">The sequence shown here is derived from an EMBL/GenBank/DDBJ whole genome shotgun (WGS) entry which is preliminary data.</text>
</comment>
<dbReference type="InterPro" id="IPR006029">
    <property type="entry name" value="Neurotrans-gated_channel_TM"/>
</dbReference>
<dbReference type="GO" id="GO:0007271">
    <property type="term" value="P:synaptic transmission, cholinergic"/>
    <property type="evidence" value="ECO:0007669"/>
    <property type="project" value="UniProtKB-ARBA"/>
</dbReference>
<evidence type="ECO:0000256" key="6">
    <source>
        <dbReference type="ARBA" id="ARBA00022729"/>
    </source>
</evidence>
<evidence type="ECO:0000256" key="13">
    <source>
        <dbReference type="ARBA" id="ARBA00023180"/>
    </source>
</evidence>
<keyword evidence="12 21" id="KW-0675">Receptor</keyword>
<dbReference type="Gene3D" id="1.20.58.390">
    <property type="entry name" value="Neurotransmitter-gated ion-channel transmembrane domain"/>
    <property type="match status" value="2"/>
</dbReference>
<dbReference type="Pfam" id="PF02931">
    <property type="entry name" value="Neur_chan_LBD"/>
    <property type="match status" value="1"/>
</dbReference>
<dbReference type="Gene3D" id="2.70.170.10">
    <property type="entry name" value="Neurotransmitter-gated ion-channel ligand-binding domain"/>
    <property type="match status" value="1"/>
</dbReference>
<protein>
    <submittedName>
        <fullName evidence="21">Acetylcholine receptor subunit alpha-like 1</fullName>
    </submittedName>
</protein>
<keyword evidence="6" id="KW-0732">Signal</keyword>
<keyword evidence="22" id="KW-1185">Reference proteome</keyword>
<proteinExistence type="inferred from homology"/>
<comment type="function">
    <text evidence="1">After binding acetylcholine, the AChR responds by an extensive change in conformation that affects all subunits and leads to opening of an ion-conducting channel across the plasma membrane.</text>
</comment>
<evidence type="ECO:0000256" key="16">
    <source>
        <dbReference type="ARBA" id="ARBA00023303"/>
    </source>
</evidence>
<dbReference type="PRINTS" id="PR00252">
    <property type="entry name" value="NRIONCHANNEL"/>
</dbReference>
<evidence type="ECO:0000259" key="19">
    <source>
        <dbReference type="Pfam" id="PF02931"/>
    </source>
</evidence>
<evidence type="ECO:0000256" key="18">
    <source>
        <dbReference type="RuleBase" id="RU000687"/>
    </source>
</evidence>
<dbReference type="OrthoDB" id="5975154at2759"/>
<dbReference type="InterPro" id="IPR006202">
    <property type="entry name" value="Neur_chan_lig-bd"/>
</dbReference>
<evidence type="ECO:0000313" key="21">
    <source>
        <dbReference type="EMBL" id="RWS24734.1"/>
    </source>
</evidence>
<evidence type="ECO:0000256" key="9">
    <source>
        <dbReference type="ARBA" id="ARBA00023065"/>
    </source>
</evidence>
<dbReference type="CDD" id="cd19064">
    <property type="entry name" value="LGIC_TM_nAChR"/>
    <property type="match status" value="1"/>
</dbReference>
<feature type="transmembrane region" description="Helical" evidence="18">
    <location>
        <begin position="491"/>
        <end position="511"/>
    </location>
</feature>
<dbReference type="InterPro" id="IPR002394">
    <property type="entry name" value="Nicotinic_acetylcholine_rcpt"/>
</dbReference>
<keyword evidence="3 18" id="KW-0813">Transport</keyword>
<dbReference type="SUPFAM" id="SSF90112">
    <property type="entry name" value="Neurotransmitter-gated ion-channel transmembrane pore"/>
    <property type="match status" value="1"/>
</dbReference>
<dbReference type="InterPro" id="IPR036719">
    <property type="entry name" value="Neuro-gated_channel_TM_sf"/>
</dbReference>
<dbReference type="FunFam" id="2.70.170.10:FF:000013">
    <property type="entry name" value="Acetylcholine receptor subunit alpha"/>
    <property type="match status" value="1"/>
</dbReference>
<keyword evidence="8" id="KW-0770">Synapse</keyword>
<keyword evidence="14" id="KW-0628">Postsynaptic cell membrane</keyword>
<dbReference type="PROSITE" id="PS00236">
    <property type="entry name" value="NEUROTR_ION_CHANNEL"/>
    <property type="match status" value="1"/>
</dbReference>
<organism evidence="21 22">
    <name type="scientific">Leptotrombidium deliense</name>
    <dbReference type="NCBI Taxonomy" id="299467"/>
    <lineage>
        <taxon>Eukaryota</taxon>
        <taxon>Metazoa</taxon>
        <taxon>Ecdysozoa</taxon>
        <taxon>Arthropoda</taxon>
        <taxon>Chelicerata</taxon>
        <taxon>Arachnida</taxon>
        <taxon>Acari</taxon>
        <taxon>Acariformes</taxon>
        <taxon>Trombidiformes</taxon>
        <taxon>Prostigmata</taxon>
        <taxon>Anystina</taxon>
        <taxon>Parasitengona</taxon>
        <taxon>Trombiculoidea</taxon>
        <taxon>Trombiculidae</taxon>
        <taxon>Leptotrombidium</taxon>
    </lineage>
</organism>
<dbReference type="VEuPathDB" id="VectorBase:LDEU007306"/>
<dbReference type="FunFam" id="1.20.58.390:FF:000001">
    <property type="entry name" value="Neuronal nicotinic acetylcholine receptor subunit 3"/>
    <property type="match status" value="1"/>
</dbReference>
<keyword evidence="13" id="KW-0325">Glycoprotein</keyword>
<feature type="transmembrane region" description="Helical" evidence="18">
    <location>
        <begin position="244"/>
        <end position="262"/>
    </location>
</feature>
<evidence type="ECO:0000256" key="1">
    <source>
        <dbReference type="ARBA" id="ARBA00003328"/>
    </source>
</evidence>
<feature type="domain" description="Neurotransmitter-gated ion-channel transmembrane" evidence="20">
    <location>
        <begin position="215"/>
        <end position="507"/>
    </location>
</feature>
<keyword evidence="7 18" id="KW-1133">Transmembrane helix</keyword>
<dbReference type="InterPro" id="IPR036734">
    <property type="entry name" value="Neur_chan_lig-bd_sf"/>
</dbReference>
<evidence type="ECO:0000259" key="20">
    <source>
        <dbReference type="Pfam" id="PF02932"/>
    </source>
</evidence>
<dbReference type="STRING" id="299467.A0A443SB85"/>
<feature type="domain" description="Neurotransmitter-gated ion-channel ligand-binding" evidence="19">
    <location>
        <begin position="1"/>
        <end position="208"/>
    </location>
</feature>
<evidence type="ECO:0000256" key="5">
    <source>
        <dbReference type="ARBA" id="ARBA00022692"/>
    </source>
</evidence>
<dbReference type="SUPFAM" id="SSF63712">
    <property type="entry name" value="Nicotinic receptor ligand binding domain-like"/>
    <property type="match status" value="1"/>
</dbReference>
<evidence type="ECO:0000256" key="4">
    <source>
        <dbReference type="ARBA" id="ARBA00022475"/>
    </source>
</evidence>
<dbReference type="PRINTS" id="PR00254">
    <property type="entry name" value="NICOTINICR"/>
</dbReference>
<evidence type="ECO:0000256" key="17">
    <source>
        <dbReference type="ARBA" id="ARBA00034104"/>
    </source>
</evidence>
<dbReference type="InterPro" id="IPR018000">
    <property type="entry name" value="Neurotransmitter_ion_chnl_CS"/>
</dbReference>
<evidence type="ECO:0000256" key="12">
    <source>
        <dbReference type="ARBA" id="ARBA00023170"/>
    </source>
</evidence>
<keyword evidence="4" id="KW-1003">Cell membrane</keyword>
<evidence type="ECO:0000256" key="7">
    <source>
        <dbReference type="ARBA" id="ARBA00022989"/>
    </source>
</evidence>
<dbReference type="PANTHER" id="PTHR18945">
    <property type="entry name" value="NEUROTRANSMITTER GATED ION CHANNEL"/>
    <property type="match status" value="1"/>
</dbReference>
<evidence type="ECO:0000256" key="3">
    <source>
        <dbReference type="ARBA" id="ARBA00022448"/>
    </source>
</evidence>
<dbReference type="InterPro" id="IPR006201">
    <property type="entry name" value="Neur_channel"/>
</dbReference>
<keyword evidence="11" id="KW-1015">Disulfide bond</keyword>
<evidence type="ECO:0000256" key="10">
    <source>
        <dbReference type="ARBA" id="ARBA00023136"/>
    </source>
</evidence>
<reference evidence="21 22" key="1">
    <citation type="journal article" date="2018" name="Gigascience">
        <title>Genomes of trombidid mites reveal novel predicted allergens and laterally-transferred genes associated with secondary metabolism.</title>
        <authorList>
            <person name="Dong X."/>
            <person name="Chaisiri K."/>
            <person name="Xia D."/>
            <person name="Armstrong S.D."/>
            <person name="Fang Y."/>
            <person name="Donnelly M.J."/>
            <person name="Kadowaki T."/>
            <person name="McGarry J.W."/>
            <person name="Darby A.C."/>
            <person name="Makepeace B.L."/>
        </authorList>
    </citation>
    <scope>NUCLEOTIDE SEQUENCE [LARGE SCALE GENOMIC DNA]</scope>
    <source>
        <strain evidence="21">UoL-UT</strain>
    </source>
</reference>
<dbReference type="InterPro" id="IPR038050">
    <property type="entry name" value="Neuro_actylchol_rec"/>
</dbReference>
<evidence type="ECO:0000256" key="15">
    <source>
        <dbReference type="ARBA" id="ARBA00023286"/>
    </source>
</evidence>
<accession>A0A443SB85</accession>
<evidence type="ECO:0000256" key="11">
    <source>
        <dbReference type="ARBA" id="ARBA00023157"/>
    </source>
</evidence>
<dbReference type="GO" id="GO:0022848">
    <property type="term" value="F:acetylcholine-gated monoatomic cation-selective channel activity"/>
    <property type="evidence" value="ECO:0007669"/>
    <property type="project" value="InterPro"/>
</dbReference>
<dbReference type="GO" id="GO:0004888">
    <property type="term" value="F:transmembrane signaling receptor activity"/>
    <property type="evidence" value="ECO:0007669"/>
    <property type="project" value="InterPro"/>
</dbReference>
<evidence type="ECO:0000256" key="2">
    <source>
        <dbReference type="ARBA" id="ARBA00009237"/>
    </source>
</evidence>
<dbReference type="FunFam" id="1.20.58.390:FF:000022">
    <property type="entry name" value="Nicotinic acetylcholine receptor subunit alpha4"/>
    <property type="match status" value="1"/>
</dbReference>
<name>A0A443SB85_9ACAR</name>
<keyword evidence="5 18" id="KW-0812">Transmembrane</keyword>
<dbReference type="GO" id="GO:0045211">
    <property type="term" value="C:postsynaptic membrane"/>
    <property type="evidence" value="ECO:0007669"/>
    <property type="project" value="UniProtKB-SubCell"/>
</dbReference>
<keyword evidence="10 18" id="KW-0472">Membrane</keyword>
<comment type="similarity">
    <text evidence="2">Belongs to the ligand-gated ion channel (TC 1.A.9) family. Acetylcholine receptor (TC 1.A.9.1) subfamily.</text>
</comment>